<evidence type="ECO:0000313" key="1">
    <source>
        <dbReference type="EMBL" id="MBE9031512.1"/>
    </source>
</evidence>
<dbReference type="InterPro" id="IPR029044">
    <property type="entry name" value="Nucleotide-diphossugar_trans"/>
</dbReference>
<protein>
    <submittedName>
        <fullName evidence="1">Sugar transferase</fullName>
    </submittedName>
</protein>
<dbReference type="SUPFAM" id="SSF53448">
    <property type="entry name" value="Nucleotide-diphospho-sugar transferases"/>
    <property type="match status" value="1"/>
</dbReference>
<keyword evidence="1" id="KW-0808">Transferase</keyword>
<accession>A0A928VPS1</accession>
<organism evidence="1 2">
    <name type="scientific">Romeriopsis navalis LEGE 11480</name>
    <dbReference type="NCBI Taxonomy" id="2777977"/>
    <lineage>
        <taxon>Bacteria</taxon>
        <taxon>Bacillati</taxon>
        <taxon>Cyanobacteriota</taxon>
        <taxon>Cyanophyceae</taxon>
        <taxon>Leptolyngbyales</taxon>
        <taxon>Leptolyngbyaceae</taxon>
        <taxon>Romeriopsis</taxon>
        <taxon>Romeriopsis navalis</taxon>
    </lineage>
</organism>
<dbReference type="EMBL" id="JADEXQ010000066">
    <property type="protein sequence ID" value="MBE9031512.1"/>
    <property type="molecule type" value="Genomic_DNA"/>
</dbReference>
<keyword evidence="2" id="KW-1185">Reference proteome</keyword>
<dbReference type="Proteomes" id="UP000625316">
    <property type="component" value="Unassembled WGS sequence"/>
</dbReference>
<dbReference type="InterPro" id="IPR054619">
    <property type="entry name" value="Npun_R2821-like"/>
</dbReference>
<sequence>MENSPIPYGICTLGNDHVYDQIIALLNSIEAMMGPDFPVCIYPYDDRTERLAAAIVDRPNVQIYADTASMDYWDKQAQRIWDVHPTAALSWQKLTTAKYHRMGTHRRFCAFDGPFERFIYMDADTLLLNDVQPIFDLLDEYDWYVYDFQHHDITHIYDHNQPQLQQVFTWEQLSQDIFCSGFYGAKRDTFSPEKLDELWQLLKDGEAAILYAMAPDQTILNYWVMRSGLKIYNPAIQLPADQTTGCCVTSNHFEVRDHVAFDRGNQLTYLHYIGLPSSLFKEICAGENWICAYRELFLHYRFLHAPEERPQLIGPPQMPPSKYTLKERVLDRLQRYKVAFSPANI</sequence>
<dbReference type="RefSeq" id="WP_264326340.1">
    <property type="nucleotide sequence ID" value="NZ_JADEXQ010000066.1"/>
</dbReference>
<proteinExistence type="predicted"/>
<dbReference type="Gene3D" id="3.90.550.10">
    <property type="entry name" value="Spore Coat Polysaccharide Biosynthesis Protein SpsA, Chain A"/>
    <property type="match status" value="1"/>
</dbReference>
<evidence type="ECO:0000313" key="2">
    <source>
        <dbReference type="Proteomes" id="UP000625316"/>
    </source>
</evidence>
<dbReference type="NCBIfam" id="NF045582">
    <property type="entry name" value="Npun_R2823_gen"/>
    <property type="match status" value="1"/>
</dbReference>
<comment type="caution">
    <text evidence="1">The sequence shown here is derived from an EMBL/GenBank/DDBJ whole genome shotgun (WGS) entry which is preliminary data.</text>
</comment>
<dbReference type="AlphaFoldDB" id="A0A928VPS1"/>
<gene>
    <name evidence="1" type="ORF">IQ266_17405</name>
</gene>
<dbReference type="GO" id="GO:0016740">
    <property type="term" value="F:transferase activity"/>
    <property type="evidence" value="ECO:0007669"/>
    <property type="project" value="UniProtKB-KW"/>
</dbReference>
<name>A0A928VPS1_9CYAN</name>
<reference evidence="1" key="1">
    <citation type="submission" date="2020-10" db="EMBL/GenBank/DDBJ databases">
        <authorList>
            <person name="Castelo-Branco R."/>
            <person name="Eusebio N."/>
            <person name="Adriana R."/>
            <person name="Vieira A."/>
            <person name="Brugerolle De Fraissinette N."/>
            <person name="Rezende De Castro R."/>
            <person name="Schneider M.P."/>
            <person name="Vasconcelos V."/>
            <person name="Leao P.N."/>
        </authorList>
    </citation>
    <scope>NUCLEOTIDE SEQUENCE</scope>
    <source>
        <strain evidence="1">LEGE 11480</strain>
    </source>
</reference>